<dbReference type="InterPro" id="IPR003594">
    <property type="entry name" value="HATPase_dom"/>
</dbReference>
<dbReference type="InterPro" id="IPR036457">
    <property type="entry name" value="PPM-type-like_dom_sf"/>
</dbReference>
<dbReference type="Gene3D" id="3.60.40.10">
    <property type="entry name" value="PPM-type phosphatase domain"/>
    <property type="match status" value="1"/>
</dbReference>
<dbReference type="Proteomes" id="UP001333996">
    <property type="component" value="Unassembled WGS sequence"/>
</dbReference>
<dbReference type="SUPFAM" id="SSF55874">
    <property type="entry name" value="ATPase domain of HSP90 chaperone/DNA topoisomerase II/histidine kinase"/>
    <property type="match status" value="1"/>
</dbReference>
<dbReference type="NCBIfam" id="TIGR00229">
    <property type="entry name" value="sensory_box"/>
    <property type="match status" value="1"/>
</dbReference>
<dbReference type="SUPFAM" id="SSF81606">
    <property type="entry name" value="PP2C-like"/>
    <property type="match status" value="1"/>
</dbReference>
<dbReference type="CDD" id="cd00130">
    <property type="entry name" value="PAS"/>
    <property type="match status" value="2"/>
</dbReference>
<dbReference type="PANTHER" id="PTHR43156:SF2">
    <property type="entry name" value="STAGE II SPORULATION PROTEIN E"/>
    <property type="match status" value="1"/>
</dbReference>
<evidence type="ECO:0000313" key="3">
    <source>
        <dbReference type="EMBL" id="MED7827365.1"/>
    </source>
</evidence>
<dbReference type="EMBL" id="JAYWVC010000226">
    <property type="protein sequence ID" value="MED7827365.1"/>
    <property type="molecule type" value="Genomic_DNA"/>
</dbReference>
<keyword evidence="1" id="KW-0378">Hydrolase</keyword>
<dbReference type="InterPro" id="IPR052016">
    <property type="entry name" value="Bact_Sigma-Reg"/>
</dbReference>
<evidence type="ECO:0000259" key="2">
    <source>
        <dbReference type="PROSITE" id="PS50112"/>
    </source>
</evidence>
<dbReference type="InterPro" id="IPR000014">
    <property type="entry name" value="PAS"/>
</dbReference>
<dbReference type="Gene3D" id="3.30.565.10">
    <property type="entry name" value="Histidine kinase-like ATPase, C-terminal domain"/>
    <property type="match status" value="1"/>
</dbReference>
<dbReference type="InterPro" id="IPR001932">
    <property type="entry name" value="PPM-type_phosphatase-like_dom"/>
</dbReference>
<dbReference type="Pfam" id="PF07228">
    <property type="entry name" value="SpoIIE"/>
    <property type="match status" value="1"/>
</dbReference>
<evidence type="ECO:0000313" key="4">
    <source>
        <dbReference type="Proteomes" id="UP001333996"/>
    </source>
</evidence>
<comment type="caution">
    <text evidence="3">The sequence shown here is derived from an EMBL/GenBank/DDBJ whole genome shotgun (WGS) entry which is preliminary data.</text>
</comment>
<dbReference type="InterPro" id="IPR003018">
    <property type="entry name" value="GAF"/>
</dbReference>
<dbReference type="InterPro" id="IPR029016">
    <property type="entry name" value="GAF-like_dom_sf"/>
</dbReference>
<dbReference type="Pfam" id="PF01590">
    <property type="entry name" value="GAF"/>
    <property type="match status" value="1"/>
</dbReference>
<proteinExistence type="predicted"/>
<feature type="domain" description="PAS" evidence="2">
    <location>
        <begin position="23"/>
        <end position="62"/>
    </location>
</feature>
<protein>
    <submittedName>
        <fullName evidence="3">SpoIIE family protein phosphatase</fullName>
    </submittedName>
</protein>
<organism evidence="3 4">
    <name type="scientific">Streptomyces chiangmaiensis</name>
    <dbReference type="NCBI Taxonomy" id="766497"/>
    <lineage>
        <taxon>Bacteria</taxon>
        <taxon>Bacillati</taxon>
        <taxon>Actinomycetota</taxon>
        <taxon>Actinomycetes</taxon>
        <taxon>Kitasatosporales</taxon>
        <taxon>Streptomycetaceae</taxon>
        <taxon>Streptomyces</taxon>
    </lineage>
</organism>
<name>A0ABU7FTY9_9ACTN</name>
<evidence type="ECO:0000256" key="1">
    <source>
        <dbReference type="ARBA" id="ARBA00022801"/>
    </source>
</evidence>
<dbReference type="InterPro" id="IPR013767">
    <property type="entry name" value="PAS_fold"/>
</dbReference>
<dbReference type="SUPFAM" id="SSF55785">
    <property type="entry name" value="PYP-like sensor domain (PAS domain)"/>
    <property type="match status" value="2"/>
</dbReference>
<sequence length="822" mass="88951">MSTDHTTPVEPLNPCEEPLNPREIFDAAIAMIDEQGTLLAWTPDAERLVGYPAEDVVGRSAVAVLPPSQNVLRVSAFAEQCRALGGWSGTVAVCHRDGHTLNLCLRISLLHGQHGAVRGLVSVTNIGAFSSGATNGSVRESLLTRAPIGIVVRDPQLRCTWVNDTLERVDGVPRDQRFGRLLTDVKSGFENEALEVVMRQVLESGTSAVHEFRGWPPSDPRREHAFSASFFCLQDADGRPLGVCGMHVDVTGSQQVRERLAILSEAGTRIGSSLDIMQTGQELADLAVPLLADYATVDLVESIPMGEEPLAHIDSNGGRTPVFRRAGVASIPGAPESPWARTEKVFLPPDSPFTSVLCTGRSHLEPVLDTSAGTWLDRDPARAILIREHGMHSLMIVPIRARRSMLGVAVFIRTEDPRPFQEDDRLLAEELVIRAALCLDNARQYTREHTAALALQRNLLPHRLRGGFAVEAASRYLPADMDAGVGGDWFDVIELSSARVALVVGDVVGHGINAAATMGQLRTAVRTLADLDLPPDELLAHLDDTVRHLTDEDADGLDEAPGVVGATCLYAVYDPVTGRCTMARAGHVPPAIIDPQGQVTFPDLPAGAPLGLGLGLVPFDTVEVELPEGSLLALYTDGLVESRDDDLDVGMHRLGATLAQPGRPLEDLCSQVTETMSTQTPSDDVTLLLVRIHTLNPTKVASWDLSCEPAAVHTARHMISRQLSEWGLEDLVPTTELIVSELATNAIQHGTGPIRLRLIQHHVLTCEVFDAGNCYPHLRHARITDENGRGLFLVAQMSRRWGFRSATGGKLVWVEQDLASTP</sequence>
<dbReference type="InterPro" id="IPR035965">
    <property type="entry name" value="PAS-like_dom_sf"/>
</dbReference>
<reference evidence="3" key="1">
    <citation type="submission" date="2024-01" db="EMBL/GenBank/DDBJ databases">
        <title>First draft genome sequence data of TA4-1, the type strain of Gram-positive actinobacterium Streptomyces chiangmaiensis.</title>
        <authorList>
            <person name="Yasawong M."/>
            <person name="Nantapong N."/>
        </authorList>
    </citation>
    <scope>NUCLEOTIDE SEQUENCE</scope>
    <source>
        <strain evidence="3">TA4-1</strain>
    </source>
</reference>
<dbReference type="SMART" id="SM00065">
    <property type="entry name" value="GAF"/>
    <property type="match status" value="1"/>
</dbReference>
<dbReference type="InterPro" id="IPR013656">
    <property type="entry name" value="PAS_4"/>
</dbReference>
<dbReference type="SMART" id="SM00331">
    <property type="entry name" value="PP2C_SIG"/>
    <property type="match status" value="1"/>
</dbReference>
<dbReference type="PROSITE" id="PS50112">
    <property type="entry name" value="PAS"/>
    <property type="match status" value="1"/>
</dbReference>
<dbReference type="InterPro" id="IPR036890">
    <property type="entry name" value="HATPase_C_sf"/>
</dbReference>
<dbReference type="Pfam" id="PF00989">
    <property type="entry name" value="PAS"/>
    <property type="match status" value="1"/>
</dbReference>
<dbReference type="CDD" id="cd16936">
    <property type="entry name" value="HATPase_RsbW-like"/>
    <property type="match status" value="1"/>
</dbReference>
<dbReference type="RefSeq" id="WP_329511747.1">
    <property type="nucleotide sequence ID" value="NZ_BAAAYZ010000056.1"/>
</dbReference>
<dbReference type="Gene3D" id="3.30.450.20">
    <property type="entry name" value="PAS domain"/>
    <property type="match status" value="2"/>
</dbReference>
<dbReference type="Pfam" id="PF13581">
    <property type="entry name" value="HATPase_c_2"/>
    <property type="match status" value="1"/>
</dbReference>
<dbReference type="Gene3D" id="3.30.450.40">
    <property type="match status" value="1"/>
</dbReference>
<keyword evidence="4" id="KW-1185">Reference proteome</keyword>
<dbReference type="SMART" id="SM00091">
    <property type="entry name" value="PAS"/>
    <property type="match status" value="2"/>
</dbReference>
<dbReference type="Pfam" id="PF08448">
    <property type="entry name" value="PAS_4"/>
    <property type="match status" value="1"/>
</dbReference>
<accession>A0ABU7FTY9</accession>
<dbReference type="PANTHER" id="PTHR43156">
    <property type="entry name" value="STAGE II SPORULATION PROTEIN E-RELATED"/>
    <property type="match status" value="1"/>
</dbReference>
<gene>
    <name evidence="3" type="ORF">VXC91_37060</name>
</gene>
<dbReference type="SUPFAM" id="SSF55781">
    <property type="entry name" value="GAF domain-like"/>
    <property type="match status" value="1"/>
</dbReference>